<evidence type="ECO:0000313" key="13">
    <source>
        <dbReference type="Proteomes" id="UP000249396"/>
    </source>
</evidence>
<comment type="function">
    <text evidence="1 9">May be involved in recombinational repair of damaged DNA.</text>
</comment>
<evidence type="ECO:0000259" key="11">
    <source>
        <dbReference type="Pfam" id="PF02463"/>
    </source>
</evidence>
<organism evidence="12 13">
    <name type="scientific">Candidatus Methylumidiphilus alinenensis</name>
    <dbReference type="NCBI Taxonomy" id="2202197"/>
    <lineage>
        <taxon>Bacteria</taxon>
        <taxon>Pseudomonadati</taxon>
        <taxon>Pseudomonadota</taxon>
        <taxon>Gammaproteobacteria</taxon>
        <taxon>Methylococcales</taxon>
        <taxon>Candidatus Methylumidiphilus</taxon>
    </lineage>
</organism>
<evidence type="ECO:0000256" key="6">
    <source>
        <dbReference type="ARBA" id="ARBA00022840"/>
    </source>
</evidence>
<dbReference type="Gene3D" id="3.40.50.300">
    <property type="entry name" value="P-loop containing nucleotide triphosphate hydrolases"/>
    <property type="match status" value="2"/>
</dbReference>
<evidence type="ECO:0000313" key="12">
    <source>
        <dbReference type="EMBL" id="PZN81524.1"/>
    </source>
</evidence>
<evidence type="ECO:0000256" key="9">
    <source>
        <dbReference type="PIRNR" id="PIRNR003128"/>
    </source>
</evidence>
<dbReference type="NCBIfam" id="TIGR00634">
    <property type="entry name" value="recN"/>
    <property type="match status" value="1"/>
</dbReference>
<keyword evidence="5 9" id="KW-0227">DNA damage</keyword>
<dbReference type="GO" id="GO:0009432">
    <property type="term" value="P:SOS response"/>
    <property type="evidence" value="ECO:0007669"/>
    <property type="project" value="TreeGrafter"/>
</dbReference>
<dbReference type="GO" id="GO:0006281">
    <property type="term" value="P:DNA repair"/>
    <property type="evidence" value="ECO:0007669"/>
    <property type="project" value="UniProtKB-KW"/>
</dbReference>
<dbReference type="PIRSF" id="PIRSF003128">
    <property type="entry name" value="RecN"/>
    <property type="match status" value="1"/>
</dbReference>
<dbReference type="InterPro" id="IPR027417">
    <property type="entry name" value="P-loop_NTPase"/>
</dbReference>
<dbReference type="InterPro" id="IPR004604">
    <property type="entry name" value="DNA_recomb/repair_RecN"/>
</dbReference>
<comment type="similarity">
    <text evidence="2 9">Belongs to the RecN family.</text>
</comment>
<proteinExistence type="inferred from homology"/>
<name>A0A2W4TA29_9GAMM</name>
<evidence type="ECO:0000256" key="1">
    <source>
        <dbReference type="ARBA" id="ARBA00003618"/>
    </source>
</evidence>
<dbReference type="NCBIfam" id="NF008121">
    <property type="entry name" value="PRK10869.1"/>
    <property type="match status" value="1"/>
</dbReference>
<evidence type="ECO:0000256" key="2">
    <source>
        <dbReference type="ARBA" id="ARBA00009441"/>
    </source>
</evidence>
<keyword evidence="10" id="KW-0175">Coiled coil</keyword>
<dbReference type="GO" id="GO:0043590">
    <property type="term" value="C:bacterial nucleoid"/>
    <property type="evidence" value="ECO:0007669"/>
    <property type="project" value="TreeGrafter"/>
</dbReference>
<reference evidence="12 13" key="1">
    <citation type="journal article" date="2018" name="Aquat. Microb. Ecol.">
        <title>Gammaproteobacterial methanotrophs dominate.</title>
        <authorList>
            <person name="Rissanen A.J."/>
            <person name="Saarenheimo J."/>
            <person name="Tiirola M."/>
            <person name="Peura S."/>
            <person name="Aalto S.L."/>
            <person name="Karvinen A."/>
            <person name="Nykanen H."/>
        </authorList>
    </citation>
    <scope>NUCLEOTIDE SEQUENCE [LARGE SCALE GENOMIC DNA]</scope>
    <source>
        <strain evidence="12">AMbin10</strain>
    </source>
</reference>
<dbReference type="Pfam" id="PF02463">
    <property type="entry name" value="SMC_N"/>
    <property type="match status" value="1"/>
</dbReference>
<dbReference type="FunFam" id="3.40.50.300:FF:000319">
    <property type="entry name" value="DNA repair protein RecN"/>
    <property type="match status" value="1"/>
</dbReference>
<evidence type="ECO:0000256" key="10">
    <source>
        <dbReference type="SAM" id="Coils"/>
    </source>
</evidence>
<dbReference type="AlphaFoldDB" id="A0A2W4TA29"/>
<dbReference type="EMBL" id="QJPH01000268">
    <property type="protein sequence ID" value="PZN81524.1"/>
    <property type="molecule type" value="Genomic_DNA"/>
</dbReference>
<dbReference type="FunFam" id="3.40.50.300:FF:000356">
    <property type="entry name" value="DNA repair protein RecN"/>
    <property type="match status" value="1"/>
</dbReference>
<evidence type="ECO:0000256" key="5">
    <source>
        <dbReference type="ARBA" id="ARBA00022763"/>
    </source>
</evidence>
<keyword evidence="7 9" id="KW-0234">DNA repair</keyword>
<comment type="caution">
    <text evidence="12">The sequence shown here is derived from an EMBL/GenBank/DDBJ whole genome shotgun (WGS) entry which is preliminary data.</text>
</comment>
<protein>
    <recommendedName>
        <fullName evidence="3 9">DNA repair protein RecN</fullName>
    </recommendedName>
    <alternativeName>
        <fullName evidence="8 9">Recombination protein N</fullName>
    </alternativeName>
</protein>
<dbReference type="PANTHER" id="PTHR11059">
    <property type="entry name" value="DNA REPAIR PROTEIN RECN"/>
    <property type="match status" value="1"/>
</dbReference>
<dbReference type="CDD" id="cd03241">
    <property type="entry name" value="ABC_RecN"/>
    <property type="match status" value="2"/>
</dbReference>
<keyword evidence="4" id="KW-0547">Nucleotide-binding</keyword>
<dbReference type="Proteomes" id="UP000249396">
    <property type="component" value="Unassembled WGS sequence"/>
</dbReference>
<evidence type="ECO:0000256" key="7">
    <source>
        <dbReference type="ARBA" id="ARBA00023204"/>
    </source>
</evidence>
<feature type="domain" description="RecF/RecN/SMC N-terminal" evidence="11">
    <location>
        <begin position="14"/>
        <end position="511"/>
    </location>
</feature>
<sequence>MLCNLNIKDLAVVESLSLELALGLTVLTGETGAGKSILLTALGLALGERADSGLIRPGASRAEINLEFSVADARDARLWLEENELSDDEEVCLIRRVVSQDGRSRAFINNRPATLQSLQELASMLVEIHGQHAHLRLLDGDEQRRLLDESAGNKTLLEKLAGIFRHWRSVRDELDANSKTIERGTAREELLRYQIEEMEQHGVEALDYDLLSEEQTLQANMEKILAAGQTQLEQLYDDEKCSVNALLAQAIHAMADIGHIAPDFSEIETLLTEAQIQVKEAVGELRRRMEKMEADPKRLAWVDEKLGELHRLARKHHVAPRDLRQHVENLRTELGSIELGTEKNAQLRQEMEKLEREYRELAVQLSKSRLEGGRKLEAQISSVIRELGMPQGQFIIETTPAQSNLPTLFGNDRIEFLVSANPGLPPRPLGKVASGGELSRISLAIQVAATDAKTTPTLVFDEVDSGIGGGVAEIVGQKLRLLGKDRQIFCVTHLHQVAALGHQHLLVEKTIDKTSTKTQVRKLAPNQRKHEIARMLGGVRITEQTLAHAEEMLAASGSSLDI</sequence>
<dbReference type="GO" id="GO:0005524">
    <property type="term" value="F:ATP binding"/>
    <property type="evidence" value="ECO:0007669"/>
    <property type="project" value="UniProtKB-KW"/>
</dbReference>
<evidence type="ECO:0000256" key="3">
    <source>
        <dbReference type="ARBA" id="ARBA00021315"/>
    </source>
</evidence>
<dbReference type="PANTHER" id="PTHR11059:SF0">
    <property type="entry name" value="DNA REPAIR PROTEIN RECN"/>
    <property type="match status" value="1"/>
</dbReference>
<dbReference type="GO" id="GO:0006310">
    <property type="term" value="P:DNA recombination"/>
    <property type="evidence" value="ECO:0007669"/>
    <property type="project" value="InterPro"/>
</dbReference>
<accession>A0A2W4TA29</accession>
<dbReference type="SUPFAM" id="SSF52540">
    <property type="entry name" value="P-loop containing nucleoside triphosphate hydrolases"/>
    <property type="match status" value="1"/>
</dbReference>
<dbReference type="InterPro" id="IPR003395">
    <property type="entry name" value="RecF/RecN/SMC_N"/>
</dbReference>
<keyword evidence="6" id="KW-0067">ATP-binding</keyword>
<gene>
    <name evidence="12" type="ORF">DM484_08375</name>
</gene>
<evidence type="ECO:0000256" key="8">
    <source>
        <dbReference type="ARBA" id="ARBA00033408"/>
    </source>
</evidence>
<feature type="coiled-coil region" evidence="10">
    <location>
        <begin position="337"/>
        <end position="371"/>
    </location>
</feature>
<evidence type="ECO:0000256" key="4">
    <source>
        <dbReference type="ARBA" id="ARBA00022741"/>
    </source>
</evidence>